<evidence type="ECO:0000256" key="7">
    <source>
        <dbReference type="ARBA" id="ARBA00022590"/>
    </source>
</evidence>
<dbReference type="InterPro" id="IPR041263">
    <property type="entry name" value="Gasdermin_PUB"/>
</dbReference>
<evidence type="ECO:0000256" key="6">
    <source>
        <dbReference type="ARBA" id="ARBA00022490"/>
    </source>
</evidence>
<dbReference type="PANTHER" id="PTHR15207:SF3">
    <property type="entry name" value="DEAFNESS, AUTOSOMAL DOMINANT 5-RELATED"/>
    <property type="match status" value="1"/>
</dbReference>
<protein>
    <submittedName>
        <fullName evidence="14">Uncharacterized protein</fullName>
    </submittedName>
</protein>
<keyword evidence="15" id="KW-1185">Reference proteome</keyword>
<evidence type="ECO:0000256" key="3">
    <source>
        <dbReference type="ARBA" id="ARBA00009279"/>
    </source>
</evidence>
<reference evidence="14" key="2">
    <citation type="submission" date="2025-08" db="UniProtKB">
        <authorList>
            <consortium name="Ensembl"/>
        </authorList>
    </citation>
    <scope>IDENTIFICATION</scope>
</reference>
<keyword evidence="9" id="KW-0472">Membrane</keyword>
<dbReference type="InterPro" id="IPR042377">
    <property type="entry name" value="GSDME"/>
</dbReference>
<feature type="domain" description="Gasdermin pore forming" evidence="12">
    <location>
        <begin position="9"/>
        <end position="254"/>
    </location>
</feature>
<feature type="domain" description="Gasdermin PUB" evidence="13">
    <location>
        <begin position="276"/>
        <end position="451"/>
    </location>
</feature>
<dbReference type="GO" id="GO:0012501">
    <property type="term" value="P:programmed cell death"/>
    <property type="evidence" value="ECO:0007669"/>
    <property type="project" value="UniProtKB-KW"/>
</dbReference>
<dbReference type="AlphaFoldDB" id="A0AAY4A2G6"/>
<reference evidence="14 15" key="1">
    <citation type="submission" date="2020-06" db="EMBL/GenBank/DDBJ databases">
        <authorList>
            <consortium name="Wellcome Sanger Institute Data Sharing"/>
        </authorList>
    </citation>
    <scope>NUCLEOTIDE SEQUENCE [LARGE SCALE GENOMIC DNA]</scope>
</reference>
<organism evidence="14 15">
    <name type="scientific">Denticeps clupeoides</name>
    <name type="common">denticle herring</name>
    <dbReference type="NCBI Taxonomy" id="299321"/>
    <lineage>
        <taxon>Eukaryota</taxon>
        <taxon>Metazoa</taxon>
        <taxon>Chordata</taxon>
        <taxon>Craniata</taxon>
        <taxon>Vertebrata</taxon>
        <taxon>Euteleostomi</taxon>
        <taxon>Actinopterygii</taxon>
        <taxon>Neopterygii</taxon>
        <taxon>Teleostei</taxon>
        <taxon>Clupei</taxon>
        <taxon>Clupeiformes</taxon>
        <taxon>Denticipitoidei</taxon>
        <taxon>Denticipitidae</taxon>
        <taxon>Denticeps</taxon>
    </lineage>
</organism>
<gene>
    <name evidence="14" type="primary">gsdmeb</name>
</gene>
<evidence type="ECO:0000313" key="15">
    <source>
        <dbReference type="Proteomes" id="UP000694580"/>
    </source>
</evidence>
<dbReference type="Pfam" id="PF17708">
    <property type="entry name" value="Gasdermin_C"/>
    <property type="match status" value="1"/>
</dbReference>
<evidence type="ECO:0000256" key="10">
    <source>
        <dbReference type="ARBA" id="ARBA00023139"/>
    </source>
</evidence>
<accession>A0AAY4A2G6</accession>
<dbReference type="Proteomes" id="UP000694580">
    <property type="component" value="Chromosome 5"/>
</dbReference>
<evidence type="ECO:0000313" key="14">
    <source>
        <dbReference type="Ensembl" id="ENSDCDP00010003232.1"/>
    </source>
</evidence>
<proteinExistence type="inferred from homology"/>
<evidence type="ECO:0000256" key="2">
    <source>
        <dbReference type="ARBA" id="ARBA00004651"/>
    </source>
</evidence>
<keyword evidence="4" id="KW-1134">Transmembrane beta strand</keyword>
<comment type="similarity">
    <text evidence="3">Belongs to the gasdermin family.</text>
</comment>
<dbReference type="GO" id="GO:0005737">
    <property type="term" value="C:cytoplasm"/>
    <property type="evidence" value="ECO:0007669"/>
    <property type="project" value="UniProtKB-SubCell"/>
</dbReference>
<comment type="subcellular location">
    <subcellularLocation>
        <location evidence="2">Cell membrane</location>
        <topology evidence="2">Multi-pass membrane protein</topology>
    </subcellularLocation>
    <subcellularLocation>
        <location evidence="1">Cytoplasm</location>
    </subcellularLocation>
</comment>
<dbReference type="Pfam" id="PF04598">
    <property type="entry name" value="Gasdermin"/>
    <property type="match status" value="1"/>
</dbReference>
<dbReference type="Ensembl" id="ENSDCDT00010003352.1">
    <property type="protein sequence ID" value="ENSDCDP00010003232.1"/>
    <property type="gene ID" value="ENSDCDG00010001491.1"/>
</dbReference>
<keyword evidence="8" id="KW-0812">Transmembrane</keyword>
<keyword evidence="11" id="KW-0449">Lipoprotein</keyword>
<evidence type="ECO:0000256" key="1">
    <source>
        <dbReference type="ARBA" id="ARBA00004496"/>
    </source>
</evidence>
<evidence type="ECO:0000256" key="5">
    <source>
        <dbReference type="ARBA" id="ARBA00022475"/>
    </source>
</evidence>
<name>A0AAY4A2G6_9TELE</name>
<evidence type="ECO:0000256" key="8">
    <source>
        <dbReference type="ARBA" id="ARBA00022692"/>
    </source>
</evidence>
<keyword evidence="6" id="KW-0963">Cytoplasm</keyword>
<dbReference type="PANTHER" id="PTHR15207">
    <property type="entry name" value="NONSYNDROMIC HEARING IMPAIRMENT PROTEIN"/>
    <property type="match status" value="1"/>
</dbReference>
<keyword evidence="7" id="KW-1210">Necrosis</keyword>
<evidence type="ECO:0000259" key="12">
    <source>
        <dbReference type="Pfam" id="PF04598"/>
    </source>
</evidence>
<evidence type="ECO:0000256" key="4">
    <source>
        <dbReference type="ARBA" id="ARBA00022452"/>
    </source>
</evidence>
<dbReference type="GeneTree" id="ENSGT00940000155880"/>
<reference evidence="14" key="3">
    <citation type="submission" date="2025-09" db="UniProtKB">
        <authorList>
            <consortium name="Ensembl"/>
        </authorList>
    </citation>
    <scope>IDENTIFICATION</scope>
</reference>
<dbReference type="GO" id="GO:0005886">
    <property type="term" value="C:plasma membrane"/>
    <property type="evidence" value="ECO:0007669"/>
    <property type="project" value="UniProtKB-SubCell"/>
</dbReference>
<keyword evidence="5" id="KW-1003">Cell membrane</keyword>
<evidence type="ECO:0000256" key="11">
    <source>
        <dbReference type="ARBA" id="ARBA00023288"/>
    </source>
</evidence>
<keyword evidence="10" id="KW-0564">Palmitate</keyword>
<evidence type="ECO:0000256" key="9">
    <source>
        <dbReference type="ARBA" id="ARBA00023136"/>
    </source>
</evidence>
<sequence>MIQLLRLEMFAKATRNFVSEIDPDGRLVPVVCLNNADNLLPLSLVLIRKRFWFWQQTRYQPSDFTLNDVLAGDQAIQPAVAENPFLKYAGTFGDNLNAKAETELIDGNIGFEGKMTSKLVSSFGLLKKDEVDVQKLLHDSKDKSLDLQHSLIKQTLRKKREVFGIVKERIFTTQECSVTEELEGEGTCSGLLGSLFHRKIKVSVKESGGYQSDSNVSLQIPANTVIAYSIIELDVKVTGQFELCLLPDALGGFEEDSTDSVKLITFCTVPRESPRSVLQAELDRVKSELQAMSGLPQDVRSSLFRDIRDIMKDKSALGFLEALLDQLCDGITPDLSTVEYPILRSTIQSVLDQMPNTNGAEDTPASASPNITAVHMLISALDEMPDDCLSLLGSCCSPRLLQALQALVDGLAGSRLSSLTDDALLPLAEEETYRQAENLFGSCDVTLLKEGTTVEINTGSQSDTRPLVLCIAVRGLAILGNRE</sequence>
<dbReference type="InterPro" id="IPR040460">
    <property type="entry name" value="Gasdermin_pore"/>
</dbReference>
<evidence type="ECO:0000259" key="13">
    <source>
        <dbReference type="Pfam" id="PF17708"/>
    </source>
</evidence>